<evidence type="ECO:0000313" key="1">
    <source>
        <dbReference type="EMBL" id="KAG7634299.1"/>
    </source>
</evidence>
<name>A0A8T2FFZ2_ARASU</name>
<gene>
    <name evidence="1" type="ORF">ISN44_As03g045380</name>
</gene>
<dbReference type="Proteomes" id="UP000694251">
    <property type="component" value="Chromosome 3"/>
</dbReference>
<dbReference type="EMBL" id="JAEFBJ010000003">
    <property type="protein sequence ID" value="KAG7634299.1"/>
    <property type="molecule type" value="Genomic_DNA"/>
</dbReference>
<protein>
    <submittedName>
        <fullName evidence="1">Uncharacterized protein</fullName>
    </submittedName>
</protein>
<comment type="caution">
    <text evidence="1">The sequence shown here is derived from an EMBL/GenBank/DDBJ whole genome shotgun (WGS) entry which is preliminary data.</text>
</comment>
<dbReference type="AlphaFoldDB" id="A0A8T2FFZ2"/>
<evidence type="ECO:0000313" key="2">
    <source>
        <dbReference type="Proteomes" id="UP000694251"/>
    </source>
</evidence>
<keyword evidence="2" id="KW-1185">Reference proteome</keyword>
<proteinExistence type="predicted"/>
<organism evidence="1 2">
    <name type="scientific">Arabidopsis suecica</name>
    <name type="common">Swedish thale-cress</name>
    <name type="synonym">Cardaminopsis suecica</name>
    <dbReference type="NCBI Taxonomy" id="45249"/>
    <lineage>
        <taxon>Eukaryota</taxon>
        <taxon>Viridiplantae</taxon>
        <taxon>Streptophyta</taxon>
        <taxon>Embryophyta</taxon>
        <taxon>Tracheophyta</taxon>
        <taxon>Spermatophyta</taxon>
        <taxon>Magnoliopsida</taxon>
        <taxon>eudicotyledons</taxon>
        <taxon>Gunneridae</taxon>
        <taxon>Pentapetalae</taxon>
        <taxon>rosids</taxon>
        <taxon>malvids</taxon>
        <taxon>Brassicales</taxon>
        <taxon>Brassicaceae</taxon>
        <taxon>Camelineae</taxon>
        <taxon>Arabidopsis</taxon>
    </lineage>
</organism>
<accession>A0A8T2FFZ2</accession>
<sequence length="41" mass="4585">MRVSSEILLLSLVPALTFYHSGLGSNRLKPLQKSDWRGNLS</sequence>
<dbReference type="OrthoDB" id="1692587at2759"/>
<reference evidence="1 2" key="1">
    <citation type="submission" date="2020-12" db="EMBL/GenBank/DDBJ databases">
        <title>Concerted genomic and epigenomic changes stabilize Arabidopsis allopolyploids.</title>
        <authorList>
            <person name="Chen Z."/>
        </authorList>
    </citation>
    <scope>NUCLEOTIDE SEQUENCE [LARGE SCALE GENOMIC DNA]</scope>
    <source>
        <strain evidence="1">As9502</strain>
        <tissue evidence="1">Leaf</tissue>
    </source>
</reference>